<dbReference type="Proteomes" id="UP001232245">
    <property type="component" value="Unassembled WGS sequence"/>
</dbReference>
<dbReference type="PROSITE" id="PS51500">
    <property type="entry name" value="SIN"/>
    <property type="match status" value="1"/>
</dbReference>
<dbReference type="Pfam" id="PF08671">
    <property type="entry name" value="SinI"/>
    <property type="match status" value="1"/>
</dbReference>
<dbReference type="EMBL" id="JAUSTZ010000002">
    <property type="protein sequence ID" value="MDQ0224928.1"/>
    <property type="molecule type" value="Genomic_DNA"/>
</dbReference>
<keyword evidence="2" id="KW-0238">DNA-binding</keyword>
<gene>
    <name evidence="2" type="ORF">J2S02_001257</name>
</gene>
<organism evidence="2 3">
    <name type="scientific">Metabacillus niabensis</name>
    <dbReference type="NCBI Taxonomy" id="324854"/>
    <lineage>
        <taxon>Bacteria</taxon>
        <taxon>Bacillati</taxon>
        <taxon>Bacillota</taxon>
        <taxon>Bacilli</taxon>
        <taxon>Bacillales</taxon>
        <taxon>Bacillaceae</taxon>
        <taxon>Metabacillus</taxon>
    </lineage>
</organism>
<evidence type="ECO:0000313" key="3">
    <source>
        <dbReference type="Proteomes" id="UP001232245"/>
    </source>
</evidence>
<feature type="domain" description="Sin" evidence="1">
    <location>
        <begin position="6"/>
        <end position="44"/>
    </location>
</feature>
<dbReference type="InterPro" id="IPR010981">
    <property type="entry name" value="SinR/SinI_dimer_dom"/>
</dbReference>
<sequence length="48" mass="5628">MNSELIDKIKKDGQLDREWVEMILEALELGISIEEIKEFFSKAEHPPK</sequence>
<accession>A0ABT9Z033</accession>
<evidence type="ECO:0000313" key="2">
    <source>
        <dbReference type="EMBL" id="MDQ0224928.1"/>
    </source>
</evidence>
<keyword evidence="3" id="KW-1185">Reference proteome</keyword>
<dbReference type="GO" id="GO:0003677">
    <property type="term" value="F:DNA binding"/>
    <property type="evidence" value="ECO:0007669"/>
    <property type="project" value="UniProtKB-KW"/>
</dbReference>
<dbReference type="RefSeq" id="WP_095299857.1">
    <property type="nucleotide sequence ID" value="NZ_CADEPK010000339.1"/>
</dbReference>
<reference evidence="2 3" key="1">
    <citation type="submission" date="2023-07" db="EMBL/GenBank/DDBJ databases">
        <title>Genomic Encyclopedia of Type Strains, Phase IV (KMG-IV): sequencing the most valuable type-strain genomes for metagenomic binning, comparative biology and taxonomic classification.</title>
        <authorList>
            <person name="Goeker M."/>
        </authorList>
    </citation>
    <scope>NUCLEOTIDE SEQUENCE [LARGE SCALE GENOMIC DNA]</scope>
    <source>
        <strain evidence="2 3">DSM 17723</strain>
    </source>
</reference>
<protein>
    <submittedName>
        <fullName evidence="2">DNA-binding transcriptional MerR regulator</fullName>
    </submittedName>
</protein>
<dbReference type="InterPro" id="IPR036281">
    <property type="entry name" value="SinR/SinI_dimer_dom_sf"/>
</dbReference>
<dbReference type="SUPFAM" id="SSF47406">
    <property type="entry name" value="SinR repressor dimerisation domain-like"/>
    <property type="match status" value="1"/>
</dbReference>
<evidence type="ECO:0000259" key="1">
    <source>
        <dbReference type="PROSITE" id="PS51500"/>
    </source>
</evidence>
<name>A0ABT9Z033_9BACI</name>
<proteinExistence type="predicted"/>
<comment type="caution">
    <text evidence="2">The sequence shown here is derived from an EMBL/GenBank/DDBJ whole genome shotgun (WGS) entry which is preliminary data.</text>
</comment>